<keyword evidence="1" id="KW-0732">Signal</keyword>
<evidence type="ECO:0000256" key="1">
    <source>
        <dbReference type="SAM" id="SignalP"/>
    </source>
</evidence>
<reference evidence="3" key="1">
    <citation type="submission" date="2016-11" db="UniProtKB">
        <authorList>
            <consortium name="WormBaseParasite"/>
        </authorList>
    </citation>
    <scope>IDENTIFICATION</scope>
</reference>
<organism evidence="2 3">
    <name type="scientific">Caenorhabditis tropicalis</name>
    <dbReference type="NCBI Taxonomy" id="1561998"/>
    <lineage>
        <taxon>Eukaryota</taxon>
        <taxon>Metazoa</taxon>
        <taxon>Ecdysozoa</taxon>
        <taxon>Nematoda</taxon>
        <taxon>Chromadorea</taxon>
        <taxon>Rhabditida</taxon>
        <taxon>Rhabditina</taxon>
        <taxon>Rhabditomorpha</taxon>
        <taxon>Rhabditoidea</taxon>
        <taxon>Rhabditidae</taxon>
        <taxon>Peloderinae</taxon>
        <taxon>Caenorhabditis</taxon>
    </lineage>
</organism>
<evidence type="ECO:0000313" key="2">
    <source>
        <dbReference type="Proteomes" id="UP000095282"/>
    </source>
</evidence>
<dbReference type="Proteomes" id="UP000095282">
    <property type="component" value="Unplaced"/>
</dbReference>
<accession>A0A1I7T406</accession>
<proteinExistence type="predicted"/>
<keyword evidence="2" id="KW-1185">Reference proteome</keyword>
<dbReference type="AlphaFoldDB" id="A0A1I7T406"/>
<dbReference type="eggNOG" id="ENOG502T9IS">
    <property type="taxonomic scope" value="Eukaryota"/>
</dbReference>
<sequence length="371" mass="41060">MSEMSVFIQVLPLALLALCHAQDSGLYVNRIRIETFHNNQGNDKSFTYYLANSYYQSQIDNYKTNAGSIGTLYEDDLATHVALCNEECPNLRRAYSYLSTDGGITTTRIIDDNIKKSDSAASSAKPIGLVAPYPGYCSSDDSLPIIEMFSDALKQYAYWSPAQPNQLVNLASTAVDKSRYNPVRLVGYGLSPSTDKLVLENTFPDYKSRSEKPITNDENMINLATFSIVDNFDKTQYPNTKNTGIFLLARAVTAQNTKLEAVCGERIAIYAAWNSADRKFISLFPKDVKAPNIAHSQAGWTFKTNKPACGGIKGLAELFEFSHNSKPGYFTYANDQTKIQELLGSGWSKTPKVLGYAPLDQIGFLLINAVM</sequence>
<evidence type="ECO:0000313" key="3">
    <source>
        <dbReference type="WBParaSite" id="Csp11.Scaffold495.g2205.t2"/>
    </source>
</evidence>
<feature type="chain" id="PRO_5009307030" evidence="1">
    <location>
        <begin position="22"/>
        <end position="371"/>
    </location>
</feature>
<protein>
    <submittedName>
        <fullName evidence="3">ANF_receptor domain-containing protein</fullName>
    </submittedName>
</protein>
<name>A0A1I7T406_9PELO</name>
<feature type="signal peptide" evidence="1">
    <location>
        <begin position="1"/>
        <end position="21"/>
    </location>
</feature>
<dbReference type="WBParaSite" id="Csp11.Scaffold495.g2205.t2">
    <property type="protein sequence ID" value="Csp11.Scaffold495.g2205.t2"/>
    <property type="gene ID" value="Csp11.Scaffold495.g2205"/>
</dbReference>